<keyword evidence="2" id="KW-1133">Transmembrane helix</keyword>
<comment type="caution">
    <text evidence="3">The sequence shown here is derived from an EMBL/GenBank/DDBJ whole genome shotgun (WGS) entry which is preliminary data.</text>
</comment>
<name>A0A255GUA7_9ACTN</name>
<dbReference type="RefSeq" id="WP_094364554.1">
    <property type="nucleotide sequence ID" value="NZ_NMVQ01000034.1"/>
</dbReference>
<evidence type="ECO:0000313" key="4">
    <source>
        <dbReference type="Proteomes" id="UP000216311"/>
    </source>
</evidence>
<dbReference type="AlphaFoldDB" id="A0A255GUA7"/>
<feature type="transmembrane region" description="Helical" evidence="2">
    <location>
        <begin position="110"/>
        <end position="130"/>
    </location>
</feature>
<evidence type="ECO:0000256" key="1">
    <source>
        <dbReference type="SAM" id="MobiDB-lite"/>
    </source>
</evidence>
<dbReference type="Proteomes" id="UP000216311">
    <property type="component" value="Unassembled WGS sequence"/>
</dbReference>
<feature type="compositionally biased region" description="Low complexity" evidence="1">
    <location>
        <begin position="55"/>
        <end position="65"/>
    </location>
</feature>
<evidence type="ECO:0000313" key="3">
    <source>
        <dbReference type="EMBL" id="OYO19258.1"/>
    </source>
</evidence>
<evidence type="ECO:0000256" key="2">
    <source>
        <dbReference type="SAM" id="Phobius"/>
    </source>
</evidence>
<proteinExistence type="predicted"/>
<dbReference type="OrthoDB" id="10000872at2"/>
<sequence>MSGQHGPWPGAGGEEEADRTTLRPGPPRPDEVGRWSGPAVNRSRLTDESLWERVPAPGQPAQPAQSRPLREPRPPGDTGARQPGRDRQQARSGSSATGGRERTRASSAQIGLIQLMVLVLVAGVVGLVSLGTRPKAGPPDTGRVAPRKAAAQFAKPVEQAQLPALSGGLRRDPARDEPEHPFGYVDRAHYQPGPEPTGPLFAAIMTSPVSSLNELDAHSGWANRNRFGAVSCGRADSRVECATLLRGGLLVVVAADPQADMGRVAAATSGIYRDLPG</sequence>
<organism evidence="3 4">
    <name type="scientific">Enemella dayhoffiae</name>
    <dbReference type="NCBI Taxonomy" id="2016507"/>
    <lineage>
        <taxon>Bacteria</taxon>
        <taxon>Bacillati</taxon>
        <taxon>Actinomycetota</taxon>
        <taxon>Actinomycetes</taxon>
        <taxon>Propionibacteriales</taxon>
        <taxon>Propionibacteriaceae</taxon>
        <taxon>Enemella</taxon>
    </lineage>
</organism>
<keyword evidence="2" id="KW-0472">Membrane</keyword>
<feature type="region of interest" description="Disordered" evidence="1">
    <location>
        <begin position="1"/>
        <end position="103"/>
    </location>
</feature>
<reference evidence="3 4" key="1">
    <citation type="submission" date="2017-07" db="EMBL/GenBank/DDBJ databases">
        <title>Draft whole genome sequences of clinical Proprionibacteriaceae strains.</title>
        <authorList>
            <person name="Bernier A.-M."/>
            <person name="Bernard K."/>
            <person name="Domingo M.-C."/>
        </authorList>
    </citation>
    <scope>NUCLEOTIDE SEQUENCE [LARGE SCALE GENOMIC DNA]</scope>
    <source>
        <strain evidence="3 4">NML 130396</strain>
    </source>
</reference>
<keyword evidence="2" id="KW-0812">Transmembrane</keyword>
<accession>A0A255GUA7</accession>
<dbReference type="EMBL" id="NMVQ01000034">
    <property type="protein sequence ID" value="OYO19258.1"/>
    <property type="molecule type" value="Genomic_DNA"/>
</dbReference>
<keyword evidence="4" id="KW-1185">Reference proteome</keyword>
<gene>
    <name evidence="3" type="ORF">CGZ93_12785</name>
</gene>
<protein>
    <submittedName>
        <fullName evidence="3">Uncharacterized protein</fullName>
    </submittedName>
</protein>